<dbReference type="AlphaFoldDB" id="A0A3D8M875"/>
<dbReference type="EMBL" id="QRHA01000005">
    <property type="protein sequence ID" value="RDV26014.1"/>
    <property type="molecule type" value="Genomic_DNA"/>
</dbReference>
<dbReference type="Pfam" id="PF08238">
    <property type="entry name" value="Sel1"/>
    <property type="match status" value="3"/>
</dbReference>
<organism evidence="2 3">
    <name type="scientific">Alteromonas aestuariivivens</name>
    <dbReference type="NCBI Taxonomy" id="1938339"/>
    <lineage>
        <taxon>Bacteria</taxon>
        <taxon>Pseudomonadati</taxon>
        <taxon>Pseudomonadota</taxon>
        <taxon>Gammaproteobacteria</taxon>
        <taxon>Alteromonadales</taxon>
        <taxon>Alteromonadaceae</taxon>
        <taxon>Alteromonas/Salinimonas group</taxon>
        <taxon>Alteromonas</taxon>
    </lineage>
</organism>
<dbReference type="SMART" id="SM00671">
    <property type="entry name" value="SEL1"/>
    <property type="match status" value="4"/>
</dbReference>
<dbReference type="OrthoDB" id="6378251at2"/>
<evidence type="ECO:0000256" key="1">
    <source>
        <dbReference type="SAM" id="SignalP"/>
    </source>
</evidence>
<keyword evidence="1" id="KW-0732">Signal</keyword>
<protein>
    <submittedName>
        <fullName evidence="2">Sel1 repeat family protein</fullName>
    </submittedName>
</protein>
<dbReference type="SUPFAM" id="SSF81901">
    <property type="entry name" value="HCP-like"/>
    <property type="match status" value="2"/>
</dbReference>
<sequence length="470" mass="53612">MKYIGKNLITALAITLPFQAASINLLKANTEFKNGQYDSAFSLYQEGAEVGSAHAYYQLGVMYSEGLGVKADPISSLIYFSLAADQKYHNAESVRDAMLAELDGEQLARVDELLGEFALRQHNEQQRYLPKIIEQNLDYKVTFNGSPALERKFFYDMTEIDSEIVFPVGVIVSRPAFLVVENDVATDGSVRHISKIQKTGYVNRYIDSYQLFPFAQPQFKGEPVEFVNRAYLGAATNDKFGLIEDLPRLYGETRKIVRTAKKSDTLEDQYEYAMSMVLFPWMEEQPHQAETLLKSLAVKGHPAAMYEYGLELYMEQKDIPEAIKWITEASKFGLARAEYRLGKLLMTSPWIEKDEKKALFWFESAMQKGHEAATLNAARIKITADNTSLRDIEGAMEYLELAEKSQHLNPEYFYLLALSYKDRPDRDFALAVKNLEQAIVMGNRTNWDTSEWEALLARMTRGKVTVTDYF</sequence>
<name>A0A3D8M875_9ALTE</name>
<feature type="signal peptide" evidence="1">
    <location>
        <begin position="1"/>
        <end position="20"/>
    </location>
</feature>
<dbReference type="PANTHER" id="PTHR11102">
    <property type="entry name" value="SEL-1-LIKE PROTEIN"/>
    <property type="match status" value="1"/>
</dbReference>
<dbReference type="Gene3D" id="1.25.40.10">
    <property type="entry name" value="Tetratricopeptide repeat domain"/>
    <property type="match status" value="2"/>
</dbReference>
<gene>
    <name evidence="2" type="ORF">DXV75_07970</name>
</gene>
<dbReference type="InterPro" id="IPR011990">
    <property type="entry name" value="TPR-like_helical_dom_sf"/>
</dbReference>
<reference evidence="3" key="1">
    <citation type="submission" date="2018-08" db="EMBL/GenBank/DDBJ databases">
        <authorList>
            <person name="Zhang J."/>
            <person name="Du Z.-J."/>
        </authorList>
    </citation>
    <scope>NUCLEOTIDE SEQUENCE [LARGE SCALE GENOMIC DNA]</scope>
    <source>
        <strain evidence="3">KCTC 52655</strain>
    </source>
</reference>
<keyword evidence="3" id="KW-1185">Reference proteome</keyword>
<proteinExistence type="predicted"/>
<comment type="caution">
    <text evidence="2">The sequence shown here is derived from an EMBL/GenBank/DDBJ whole genome shotgun (WGS) entry which is preliminary data.</text>
</comment>
<dbReference type="InterPro" id="IPR006597">
    <property type="entry name" value="Sel1-like"/>
</dbReference>
<evidence type="ECO:0000313" key="2">
    <source>
        <dbReference type="EMBL" id="RDV26014.1"/>
    </source>
</evidence>
<dbReference type="RefSeq" id="WP_115592883.1">
    <property type="nucleotide sequence ID" value="NZ_QRHA01000005.1"/>
</dbReference>
<dbReference type="PANTHER" id="PTHR11102:SF160">
    <property type="entry name" value="ERAD-ASSOCIATED E3 UBIQUITIN-PROTEIN LIGASE COMPONENT HRD3"/>
    <property type="match status" value="1"/>
</dbReference>
<accession>A0A3D8M875</accession>
<dbReference type="InterPro" id="IPR050767">
    <property type="entry name" value="Sel1_AlgK"/>
</dbReference>
<dbReference type="Proteomes" id="UP000256561">
    <property type="component" value="Unassembled WGS sequence"/>
</dbReference>
<evidence type="ECO:0000313" key="3">
    <source>
        <dbReference type="Proteomes" id="UP000256561"/>
    </source>
</evidence>
<feature type="chain" id="PRO_5017652374" evidence="1">
    <location>
        <begin position="21"/>
        <end position="470"/>
    </location>
</feature>